<dbReference type="RefSeq" id="WP_089881290.1">
    <property type="nucleotide sequence ID" value="NZ_FOYS01000004.1"/>
</dbReference>
<dbReference type="Proteomes" id="UP000243250">
    <property type="component" value="Unassembled WGS sequence"/>
</dbReference>
<proteinExistence type="predicted"/>
<name>A0A1I6HU16_9EURY</name>
<evidence type="ECO:0000313" key="2">
    <source>
        <dbReference type="Proteomes" id="UP000243250"/>
    </source>
</evidence>
<organism evidence="1 2">
    <name type="scientific">Halogeometricum limi</name>
    <dbReference type="NCBI Taxonomy" id="555875"/>
    <lineage>
        <taxon>Archaea</taxon>
        <taxon>Methanobacteriati</taxon>
        <taxon>Methanobacteriota</taxon>
        <taxon>Stenosarchaea group</taxon>
        <taxon>Halobacteria</taxon>
        <taxon>Halobacteriales</taxon>
        <taxon>Haloferacaceae</taxon>
        <taxon>Halogeometricum</taxon>
    </lineage>
</organism>
<dbReference type="AlphaFoldDB" id="A0A1I6HU16"/>
<accession>A0A1I6HU16</accession>
<reference evidence="2" key="1">
    <citation type="submission" date="2016-10" db="EMBL/GenBank/DDBJ databases">
        <authorList>
            <person name="Varghese N."/>
            <person name="Submissions S."/>
        </authorList>
    </citation>
    <scope>NUCLEOTIDE SEQUENCE [LARGE SCALE GENOMIC DNA]</scope>
    <source>
        <strain evidence="2">CGMCC 1.8711</strain>
    </source>
</reference>
<dbReference type="EMBL" id="FOYS01000004">
    <property type="protein sequence ID" value="SFR57952.1"/>
    <property type="molecule type" value="Genomic_DNA"/>
</dbReference>
<evidence type="ECO:0000313" key="1">
    <source>
        <dbReference type="EMBL" id="SFR57952.1"/>
    </source>
</evidence>
<sequence length="326" mass="34856">MPSRRAVLALLATAPLAGCGGDADQSDESLLAGRTLAADARVEFPSDTGVALTDDVADAEAFVLPADADGYDTALDALDVGVPVVFVGRGSPGDAIRLCEQSDRAYGLPSRAWTAGERVAAVVPSGGRLTAQYLTPGTETTGVEALPWAVSEVLDGSAPDLSPSPVVGIDLGWVRMGGRTDVGIYDRWDRVVLQRANGRALVQTFARVDTVDAPFWDQYYLGDLSVDTAFDDAVEATVALPDGTENWSVRTMRGEDGTSVSREFRVGGTGRRTLAFGTKTLVELDSSSSFSYVGNVRFDWRRNGILRDDTWTAHTPGRPVWRRPDQ</sequence>
<gene>
    <name evidence="1" type="ORF">SAMN04488124_2457</name>
</gene>
<protein>
    <submittedName>
        <fullName evidence="1">Uncharacterized protein</fullName>
    </submittedName>
</protein>
<keyword evidence="2" id="KW-1185">Reference proteome</keyword>
<dbReference type="OrthoDB" id="282780at2157"/>
<dbReference type="STRING" id="555875.SAMN04488124_2457"/>